<dbReference type="InterPro" id="IPR036513">
    <property type="entry name" value="STAS_dom_sf"/>
</dbReference>
<accession>A0A418SI82</accession>
<dbReference type="AlphaFoldDB" id="A0A418SI82"/>
<sequence>MNITEYTDRDIAVTGVGGRIDGTTSAEAETAILARLAEVPALVVDLQHVDYVSSAGLRVILKAAKAAKASGARLVLAGLTPQVREVFDISGFSSVLEIHDNSKEAVSSLLQTGGDGA</sequence>
<evidence type="ECO:0000313" key="4">
    <source>
        <dbReference type="Proteomes" id="UP000283786"/>
    </source>
</evidence>
<dbReference type="KEGG" id="palw:PSAL_014860"/>
<dbReference type="PROSITE" id="PS50801">
    <property type="entry name" value="STAS"/>
    <property type="match status" value="1"/>
</dbReference>
<evidence type="ECO:0000313" key="3">
    <source>
        <dbReference type="EMBL" id="QPM90251.1"/>
    </source>
</evidence>
<dbReference type="SUPFAM" id="SSF52091">
    <property type="entry name" value="SpoIIaa-like"/>
    <property type="match status" value="1"/>
</dbReference>
<proteinExistence type="inferred from homology"/>
<organism evidence="3 4">
    <name type="scientific">Pseudooceanicola algae</name>
    <dbReference type="NCBI Taxonomy" id="1537215"/>
    <lineage>
        <taxon>Bacteria</taxon>
        <taxon>Pseudomonadati</taxon>
        <taxon>Pseudomonadota</taxon>
        <taxon>Alphaproteobacteria</taxon>
        <taxon>Rhodobacterales</taxon>
        <taxon>Paracoccaceae</taxon>
        <taxon>Pseudooceanicola</taxon>
    </lineage>
</organism>
<name>A0A418SI82_9RHOB</name>
<evidence type="ECO:0000256" key="2">
    <source>
        <dbReference type="RuleBase" id="RU003749"/>
    </source>
</evidence>
<comment type="similarity">
    <text evidence="1 2">Belongs to the anti-sigma-factor antagonist family.</text>
</comment>
<dbReference type="Proteomes" id="UP000283786">
    <property type="component" value="Chromosome"/>
</dbReference>
<dbReference type="RefSeq" id="WP_119838822.1">
    <property type="nucleotide sequence ID" value="NZ_CP060436.1"/>
</dbReference>
<dbReference type="Gene3D" id="3.30.750.24">
    <property type="entry name" value="STAS domain"/>
    <property type="match status" value="1"/>
</dbReference>
<dbReference type="CDD" id="cd07043">
    <property type="entry name" value="STAS_anti-anti-sigma_factors"/>
    <property type="match status" value="1"/>
</dbReference>
<dbReference type="NCBIfam" id="TIGR00377">
    <property type="entry name" value="ant_ant_sig"/>
    <property type="match status" value="1"/>
</dbReference>
<keyword evidence="4" id="KW-1185">Reference proteome</keyword>
<dbReference type="GO" id="GO:0043856">
    <property type="term" value="F:anti-sigma factor antagonist activity"/>
    <property type="evidence" value="ECO:0007669"/>
    <property type="project" value="InterPro"/>
</dbReference>
<dbReference type="InterPro" id="IPR002645">
    <property type="entry name" value="STAS_dom"/>
</dbReference>
<gene>
    <name evidence="3" type="ORF">PSAL_014860</name>
</gene>
<evidence type="ECO:0000256" key="1">
    <source>
        <dbReference type="ARBA" id="ARBA00009013"/>
    </source>
</evidence>
<dbReference type="PANTHER" id="PTHR33495">
    <property type="entry name" value="ANTI-SIGMA FACTOR ANTAGONIST TM_1081-RELATED-RELATED"/>
    <property type="match status" value="1"/>
</dbReference>
<reference evidence="3 4" key="1">
    <citation type="submission" date="2020-08" db="EMBL/GenBank/DDBJ databases">
        <title>Genome sequence of Rhodobacteraceae bacterium Lw-13e.</title>
        <authorList>
            <person name="Poehlein A."/>
            <person name="Wolter L."/>
            <person name="Daniel R."/>
            <person name="Brinkhoff T."/>
        </authorList>
    </citation>
    <scope>NUCLEOTIDE SEQUENCE [LARGE SCALE GENOMIC DNA]</scope>
    <source>
        <strain evidence="3 4">Lw-13e</strain>
    </source>
</reference>
<dbReference type="EMBL" id="CP060436">
    <property type="protein sequence ID" value="QPM90251.1"/>
    <property type="molecule type" value="Genomic_DNA"/>
</dbReference>
<dbReference type="InterPro" id="IPR003658">
    <property type="entry name" value="Anti-sigma_ant"/>
</dbReference>
<dbReference type="OrthoDB" id="280847at2"/>
<dbReference type="Pfam" id="PF01740">
    <property type="entry name" value="STAS"/>
    <property type="match status" value="1"/>
</dbReference>
<dbReference type="PANTHER" id="PTHR33495:SF2">
    <property type="entry name" value="ANTI-SIGMA FACTOR ANTAGONIST TM_1081-RELATED"/>
    <property type="match status" value="1"/>
</dbReference>
<protein>
    <recommendedName>
        <fullName evidence="2">Anti-sigma factor antagonist</fullName>
    </recommendedName>
</protein>